<dbReference type="GO" id="GO:0044774">
    <property type="term" value="P:mitotic DNA integrity checkpoint signaling"/>
    <property type="evidence" value="ECO:0007669"/>
    <property type="project" value="TreeGrafter"/>
</dbReference>
<dbReference type="GO" id="GO:0042800">
    <property type="term" value="F:histone H3K4 methyltransferase activity"/>
    <property type="evidence" value="ECO:0007669"/>
    <property type="project" value="TreeGrafter"/>
</dbReference>
<organism evidence="2 3">
    <name type="scientific">Dinoponera quadriceps</name>
    <name type="common">South American ant</name>
    <dbReference type="NCBI Taxonomy" id="609295"/>
    <lineage>
        <taxon>Eukaryota</taxon>
        <taxon>Metazoa</taxon>
        <taxon>Ecdysozoa</taxon>
        <taxon>Arthropoda</taxon>
        <taxon>Hexapoda</taxon>
        <taxon>Insecta</taxon>
        <taxon>Pterygota</taxon>
        <taxon>Neoptera</taxon>
        <taxon>Endopterygota</taxon>
        <taxon>Hymenoptera</taxon>
        <taxon>Apocrita</taxon>
        <taxon>Aculeata</taxon>
        <taxon>Formicoidea</taxon>
        <taxon>Formicidae</taxon>
        <taxon>Ponerinae</taxon>
        <taxon>Ponerini</taxon>
        <taxon>Dinoponera</taxon>
    </lineage>
</organism>
<sequence>MSRPTIEEGYLRHCMLFLFDQGLKANEAVKKINDIYGDVLKLNKCHRWFKKFKNENRNLEDVERKGRLQKLDDEILRAMVNSDPRQTIRELSLKIGCPWSTVQDHLHRIGKVYRQEIWVLHELTETALDQRRTICASLLSRYETDPFLRRIVLDPRQTIRELSLKIGCPWSTVQDHLHRIGKVYRQEIWVLHELTETALDQRRTICASLLSR</sequence>
<dbReference type="GO" id="GO:0035861">
    <property type="term" value="C:site of double-strand break"/>
    <property type="evidence" value="ECO:0007669"/>
    <property type="project" value="TreeGrafter"/>
</dbReference>
<evidence type="ECO:0000313" key="2">
    <source>
        <dbReference type="Proteomes" id="UP000515204"/>
    </source>
</evidence>
<dbReference type="GO" id="GO:0015074">
    <property type="term" value="P:DNA integration"/>
    <property type="evidence" value="ECO:0007669"/>
    <property type="project" value="TreeGrafter"/>
</dbReference>
<dbReference type="GO" id="GO:0000793">
    <property type="term" value="C:condensed chromosome"/>
    <property type="evidence" value="ECO:0007669"/>
    <property type="project" value="TreeGrafter"/>
</dbReference>
<dbReference type="PANTHER" id="PTHR46060">
    <property type="entry name" value="MARINER MOS1 TRANSPOSASE-LIKE PROTEIN"/>
    <property type="match status" value="1"/>
</dbReference>
<evidence type="ECO:0000313" key="3">
    <source>
        <dbReference type="RefSeq" id="XP_014487390.1"/>
    </source>
</evidence>
<feature type="domain" description="Mos1 transposase HTH" evidence="1">
    <location>
        <begin position="10"/>
        <end position="56"/>
    </location>
</feature>
<dbReference type="Gene3D" id="1.10.10.1450">
    <property type="match status" value="1"/>
</dbReference>
<reference evidence="3" key="1">
    <citation type="submission" date="2025-08" db="UniProtKB">
        <authorList>
            <consortium name="RefSeq"/>
        </authorList>
    </citation>
    <scope>IDENTIFICATION</scope>
</reference>
<dbReference type="InterPro" id="IPR041426">
    <property type="entry name" value="Mos1_HTH"/>
</dbReference>
<dbReference type="GO" id="GO:0003690">
    <property type="term" value="F:double-stranded DNA binding"/>
    <property type="evidence" value="ECO:0007669"/>
    <property type="project" value="TreeGrafter"/>
</dbReference>
<protein>
    <submittedName>
        <fullName evidence="3">Histone-lysine N-methyltransferase SETMAR-like</fullName>
    </submittedName>
</protein>
<accession>A0A6P3Y8Z8</accession>
<keyword evidence="2" id="KW-1185">Reference proteome</keyword>
<dbReference type="RefSeq" id="XP_014487390.1">
    <property type="nucleotide sequence ID" value="XM_014631904.1"/>
</dbReference>
<dbReference type="Proteomes" id="UP000515204">
    <property type="component" value="Unplaced"/>
</dbReference>
<dbReference type="GO" id="GO:0031297">
    <property type="term" value="P:replication fork processing"/>
    <property type="evidence" value="ECO:0007669"/>
    <property type="project" value="TreeGrafter"/>
</dbReference>
<dbReference type="OrthoDB" id="7600185at2759"/>
<dbReference type="Gene3D" id="1.10.10.10">
    <property type="entry name" value="Winged helix-like DNA-binding domain superfamily/Winged helix DNA-binding domain"/>
    <property type="match status" value="1"/>
</dbReference>
<dbReference type="PANTHER" id="PTHR46060:SF2">
    <property type="entry name" value="HISTONE-LYSINE N-METHYLTRANSFERASE SETMAR"/>
    <property type="match status" value="1"/>
</dbReference>
<dbReference type="Pfam" id="PF17906">
    <property type="entry name" value="HTH_48"/>
    <property type="match status" value="1"/>
</dbReference>
<evidence type="ECO:0000259" key="1">
    <source>
        <dbReference type="Pfam" id="PF17906"/>
    </source>
</evidence>
<dbReference type="GO" id="GO:0044547">
    <property type="term" value="F:DNA topoisomerase binding"/>
    <property type="evidence" value="ECO:0007669"/>
    <property type="project" value="TreeGrafter"/>
</dbReference>
<dbReference type="GO" id="GO:0000729">
    <property type="term" value="P:DNA double-strand break processing"/>
    <property type="evidence" value="ECO:0007669"/>
    <property type="project" value="TreeGrafter"/>
</dbReference>
<dbReference type="GO" id="GO:0006303">
    <property type="term" value="P:double-strand break repair via nonhomologous end joining"/>
    <property type="evidence" value="ECO:0007669"/>
    <property type="project" value="TreeGrafter"/>
</dbReference>
<dbReference type="GeneID" id="106751115"/>
<proteinExistence type="predicted"/>
<dbReference type="GO" id="GO:0005634">
    <property type="term" value="C:nucleus"/>
    <property type="evidence" value="ECO:0007669"/>
    <property type="project" value="TreeGrafter"/>
</dbReference>
<gene>
    <name evidence="3" type="primary">LOC106751115</name>
</gene>
<dbReference type="GO" id="GO:0000014">
    <property type="term" value="F:single-stranded DNA endodeoxyribonuclease activity"/>
    <property type="evidence" value="ECO:0007669"/>
    <property type="project" value="TreeGrafter"/>
</dbReference>
<dbReference type="InterPro" id="IPR052709">
    <property type="entry name" value="Transposase-MT_Hybrid"/>
</dbReference>
<feature type="non-terminal residue" evidence="3">
    <location>
        <position position="212"/>
    </location>
</feature>
<name>A0A6P3Y8Z8_DINQU</name>
<dbReference type="KEGG" id="dqu:106751115"/>
<dbReference type="GO" id="GO:0046975">
    <property type="term" value="F:histone H3K36 methyltransferase activity"/>
    <property type="evidence" value="ECO:0007669"/>
    <property type="project" value="TreeGrafter"/>
</dbReference>
<dbReference type="GO" id="GO:0003697">
    <property type="term" value="F:single-stranded DNA binding"/>
    <property type="evidence" value="ECO:0007669"/>
    <property type="project" value="TreeGrafter"/>
</dbReference>
<dbReference type="AlphaFoldDB" id="A0A6P3Y8Z8"/>
<dbReference type="InterPro" id="IPR036388">
    <property type="entry name" value="WH-like_DNA-bd_sf"/>
</dbReference>